<evidence type="ECO:0000313" key="2">
    <source>
        <dbReference type="Proteomes" id="UP000244904"/>
    </source>
</evidence>
<gene>
    <name evidence="1" type="ORF">PRI8871_03649</name>
</gene>
<keyword evidence="2" id="KW-1185">Reference proteome</keyword>
<proteinExistence type="predicted"/>
<name>A0A2R8B0Y5_9RHOB</name>
<accession>A0A2R8B0Y5</accession>
<evidence type="ECO:0000313" key="1">
    <source>
        <dbReference type="EMBL" id="SPF81824.1"/>
    </source>
</evidence>
<protein>
    <submittedName>
        <fullName evidence="1">Uncharacterized protein</fullName>
    </submittedName>
</protein>
<dbReference type="EMBL" id="OMOJ01000014">
    <property type="protein sequence ID" value="SPF81824.1"/>
    <property type="molecule type" value="Genomic_DNA"/>
</dbReference>
<organism evidence="1 2">
    <name type="scientific">Pseudoprimorskyibacter insulae</name>
    <dbReference type="NCBI Taxonomy" id="1695997"/>
    <lineage>
        <taxon>Bacteria</taxon>
        <taxon>Pseudomonadati</taxon>
        <taxon>Pseudomonadota</taxon>
        <taxon>Alphaproteobacteria</taxon>
        <taxon>Rhodobacterales</taxon>
        <taxon>Paracoccaceae</taxon>
        <taxon>Pseudoprimorskyibacter</taxon>
    </lineage>
</organism>
<reference evidence="2" key="1">
    <citation type="submission" date="2018-03" db="EMBL/GenBank/DDBJ databases">
        <authorList>
            <person name="Rodrigo-Torres L."/>
            <person name="Arahal R. D."/>
            <person name="Lucena T."/>
        </authorList>
    </citation>
    <scope>NUCLEOTIDE SEQUENCE [LARGE SCALE GENOMIC DNA]</scope>
    <source>
        <strain evidence="2">CECT 8871</strain>
    </source>
</reference>
<sequence>MIAFFVKYAILDCYTVYSYPWGRIGMSVRRL</sequence>
<dbReference type="Proteomes" id="UP000244904">
    <property type="component" value="Unassembled WGS sequence"/>
</dbReference>
<dbReference type="AlphaFoldDB" id="A0A2R8B0Y5"/>